<gene>
    <name evidence="1" type="ORF">DEW08_16110</name>
</gene>
<dbReference type="AlphaFoldDB" id="A0A2S2CSU6"/>
<dbReference type="OrthoDB" id="7303448at2"/>
<keyword evidence="2" id="KW-1185">Reference proteome</keyword>
<protein>
    <submittedName>
        <fullName evidence="1">Uncharacterized protein</fullName>
    </submittedName>
</protein>
<dbReference type="RefSeq" id="WP_109328798.1">
    <property type="nucleotide sequence ID" value="NZ_CP029353.1"/>
</dbReference>
<sequence>MSDAMNLEDTGDTAGFLDDTLAASPVVAAILGTAVAAAAKRGGTGDVAHGLIAGLRILRSTVEEEAGYSMAAAVDTAIRTRLLVENMSRLRTTGQEPVAIPLPPPGPGATAAAAIFESAAESCLTVNAHAADNAPLEQAVFAFTTQLLQQLGGAPEWRDLSGALRRRGPGGLDAEEAITLH</sequence>
<dbReference type="KEGG" id="azz:DEW08_16110"/>
<accession>A0A2S2CSU6</accession>
<evidence type="ECO:0000313" key="1">
    <source>
        <dbReference type="EMBL" id="AWK87539.1"/>
    </source>
</evidence>
<reference evidence="2" key="1">
    <citation type="submission" date="2018-05" db="EMBL/GenBank/DDBJ databases">
        <title>Azospirillum thermophila sp. nov., a novel isolated from hot spring.</title>
        <authorList>
            <person name="Zhao Z."/>
        </authorList>
    </citation>
    <scope>NUCLEOTIDE SEQUENCE [LARGE SCALE GENOMIC DNA]</scope>
    <source>
        <strain evidence="2">CFH 70021</strain>
    </source>
</reference>
<organism evidence="1 2">
    <name type="scientific">Azospirillum thermophilum</name>
    <dbReference type="NCBI Taxonomy" id="2202148"/>
    <lineage>
        <taxon>Bacteria</taxon>
        <taxon>Pseudomonadati</taxon>
        <taxon>Pseudomonadota</taxon>
        <taxon>Alphaproteobacteria</taxon>
        <taxon>Rhodospirillales</taxon>
        <taxon>Azospirillaceae</taxon>
        <taxon>Azospirillum</taxon>
    </lineage>
</organism>
<dbReference type="EMBL" id="CP029353">
    <property type="protein sequence ID" value="AWK87539.1"/>
    <property type="molecule type" value="Genomic_DNA"/>
</dbReference>
<dbReference type="Proteomes" id="UP000245629">
    <property type="component" value="Chromosome 2"/>
</dbReference>
<proteinExistence type="predicted"/>
<name>A0A2S2CSU6_9PROT</name>
<evidence type="ECO:0000313" key="2">
    <source>
        <dbReference type="Proteomes" id="UP000245629"/>
    </source>
</evidence>